<organism evidence="1 2">
    <name type="scientific">Paeniglutamicibacter kerguelensis</name>
    <dbReference type="NCBI Taxonomy" id="254788"/>
    <lineage>
        <taxon>Bacteria</taxon>
        <taxon>Bacillati</taxon>
        <taxon>Actinomycetota</taxon>
        <taxon>Actinomycetes</taxon>
        <taxon>Micrococcales</taxon>
        <taxon>Micrococcaceae</taxon>
        <taxon>Paeniglutamicibacter</taxon>
    </lineage>
</organism>
<name>A0ABS4XJ42_9MICC</name>
<dbReference type="Gene3D" id="3.30.70.3090">
    <property type="entry name" value="ORF SCO4226, nickel-binding ferredoxin-like monomer"/>
    <property type="match status" value="1"/>
</dbReference>
<proteinExistence type="predicted"/>
<accession>A0ABS4XJ42</accession>
<dbReference type="NCBIfam" id="NF033706">
    <property type="entry name" value="Ni_bind_SCO4226"/>
    <property type="match status" value="1"/>
</dbReference>
<dbReference type="Pfam" id="PF14026">
    <property type="entry name" value="SCO4226-like"/>
    <property type="match status" value="1"/>
</dbReference>
<evidence type="ECO:0000313" key="1">
    <source>
        <dbReference type="EMBL" id="MBP2388485.1"/>
    </source>
</evidence>
<evidence type="ECO:0008006" key="3">
    <source>
        <dbReference type="Google" id="ProtNLM"/>
    </source>
</evidence>
<protein>
    <recommendedName>
        <fullName evidence="3">SCO4226 family nickel-binding protein</fullName>
    </recommendedName>
</protein>
<keyword evidence="2" id="KW-1185">Reference proteome</keyword>
<dbReference type="RefSeq" id="WP_210002133.1">
    <property type="nucleotide sequence ID" value="NZ_BAAAJY010000004.1"/>
</dbReference>
<comment type="caution">
    <text evidence="1">The sequence shown here is derived from an EMBL/GenBank/DDBJ whole genome shotgun (WGS) entry which is preliminary data.</text>
</comment>
<dbReference type="Proteomes" id="UP001296993">
    <property type="component" value="Unassembled WGS sequence"/>
</dbReference>
<sequence>MAEFMDVHHNMKGLSEADLKAAHEADLAIQAEENVQFKQAWADPDSGTVFCLSEAPSAEAVQRIHERAGHLADEIHAVPLVV</sequence>
<evidence type="ECO:0000313" key="2">
    <source>
        <dbReference type="Proteomes" id="UP001296993"/>
    </source>
</evidence>
<dbReference type="InterPro" id="IPR042557">
    <property type="entry name" value="SCO4226"/>
</dbReference>
<dbReference type="InterPro" id="IPR025336">
    <property type="entry name" value="SCO4226-like"/>
</dbReference>
<gene>
    <name evidence="1" type="ORF">JOF47_004058</name>
</gene>
<reference evidence="1 2" key="1">
    <citation type="submission" date="2021-03" db="EMBL/GenBank/DDBJ databases">
        <title>Sequencing the genomes of 1000 actinobacteria strains.</title>
        <authorList>
            <person name="Klenk H.-P."/>
        </authorList>
    </citation>
    <scope>NUCLEOTIDE SEQUENCE [LARGE SCALE GENOMIC DNA]</scope>
    <source>
        <strain evidence="1 2">DSM 15797</strain>
    </source>
</reference>
<dbReference type="EMBL" id="JAGIOF010000004">
    <property type="protein sequence ID" value="MBP2388485.1"/>
    <property type="molecule type" value="Genomic_DNA"/>
</dbReference>